<evidence type="ECO:0000313" key="2">
    <source>
        <dbReference type="Proteomes" id="UP000660380"/>
    </source>
</evidence>
<sequence length="74" mass="8247">MDRISINSQIHFGKPCIAGTRITVQSILELLNEGLSFKEIIQEYYPNLQVEEIQACLQYAIALVAAEDIHLASA</sequence>
<dbReference type="Proteomes" id="UP000660380">
    <property type="component" value="Unassembled WGS sequence"/>
</dbReference>
<dbReference type="SUPFAM" id="SSF46689">
    <property type="entry name" value="Homeodomain-like"/>
    <property type="match status" value="1"/>
</dbReference>
<dbReference type="InterPro" id="IPR007367">
    <property type="entry name" value="DUF433"/>
</dbReference>
<reference evidence="1 2" key="1">
    <citation type="journal article" date="2020" name="ISME J.">
        <title>Comparative genomics reveals insights into cyanobacterial evolution and habitat adaptation.</title>
        <authorList>
            <person name="Chen M.Y."/>
            <person name="Teng W.K."/>
            <person name="Zhao L."/>
            <person name="Hu C.X."/>
            <person name="Zhou Y.K."/>
            <person name="Han B.P."/>
            <person name="Song L.R."/>
            <person name="Shu W.S."/>
        </authorList>
    </citation>
    <scope>NUCLEOTIDE SEQUENCE [LARGE SCALE GENOMIC DNA]</scope>
    <source>
        <strain evidence="1 2">FACHB-248</strain>
    </source>
</reference>
<dbReference type="PANTHER" id="PTHR34849:SF3">
    <property type="entry name" value="SSR2962 PROTEIN"/>
    <property type="match status" value="1"/>
</dbReference>
<dbReference type="Pfam" id="PF04255">
    <property type="entry name" value="DUF433"/>
    <property type="match status" value="1"/>
</dbReference>
<dbReference type="InterPro" id="IPR009057">
    <property type="entry name" value="Homeodomain-like_sf"/>
</dbReference>
<comment type="caution">
    <text evidence="1">The sequence shown here is derived from an EMBL/GenBank/DDBJ whole genome shotgun (WGS) entry which is preliminary data.</text>
</comment>
<organism evidence="1 2">
    <name type="scientific">Scytonema hofmannii FACHB-248</name>
    <dbReference type="NCBI Taxonomy" id="1842502"/>
    <lineage>
        <taxon>Bacteria</taxon>
        <taxon>Bacillati</taxon>
        <taxon>Cyanobacteriota</taxon>
        <taxon>Cyanophyceae</taxon>
        <taxon>Nostocales</taxon>
        <taxon>Scytonemataceae</taxon>
        <taxon>Scytonema</taxon>
    </lineage>
</organism>
<name>A0ABR8GNR2_9CYAN</name>
<accession>A0ABR8GNR2</accession>
<protein>
    <submittedName>
        <fullName evidence="1">DUF433 domain-containing protein</fullName>
    </submittedName>
</protein>
<evidence type="ECO:0000313" key="1">
    <source>
        <dbReference type="EMBL" id="MBD2605022.1"/>
    </source>
</evidence>
<keyword evidence="2" id="KW-1185">Reference proteome</keyword>
<gene>
    <name evidence="1" type="ORF">H6G81_10895</name>
</gene>
<dbReference type="RefSeq" id="WP_029632439.1">
    <property type="nucleotide sequence ID" value="NZ_JACJTA010000018.1"/>
</dbReference>
<dbReference type="InterPro" id="IPR036388">
    <property type="entry name" value="WH-like_DNA-bd_sf"/>
</dbReference>
<dbReference type="PANTHER" id="PTHR34849">
    <property type="entry name" value="SSL5025 PROTEIN"/>
    <property type="match status" value="1"/>
</dbReference>
<dbReference type="Gene3D" id="1.10.10.10">
    <property type="entry name" value="Winged helix-like DNA-binding domain superfamily/Winged helix DNA-binding domain"/>
    <property type="match status" value="1"/>
</dbReference>
<proteinExistence type="predicted"/>
<dbReference type="EMBL" id="JACJTA010000018">
    <property type="protein sequence ID" value="MBD2605022.1"/>
    <property type="molecule type" value="Genomic_DNA"/>
</dbReference>